<name>A0A508A3C3_9GAMM</name>
<keyword evidence="6" id="KW-0997">Cell inner membrane</keyword>
<dbReference type="PRINTS" id="PR00813">
    <property type="entry name" value="BCTERIALGSPG"/>
</dbReference>
<dbReference type="PANTHER" id="PTHR30093:SF44">
    <property type="entry name" value="TYPE II SECRETION SYSTEM CORE PROTEIN G"/>
    <property type="match status" value="1"/>
</dbReference>
<comment type="caution">
    <text evidence="11">The sequence shown here is derived from an EMBL/GenBank/DDBJ whole genome shotgun (WGS) entry which is preliminary data.</text>
</comment>
<dbReference type="SUPFAM" id="SSF54523">
    <property type="entry name" value="Pili subunits"/>
    <property type="match status" value="1"/>
</dbReference>
<keyword evidence="4" id="KW-1003">Cell membrane</keyword>
<dbReference type="InterPro" id="IPR013545">
    <property type="entry name" value="T2SS_protein-GspG_C"/>
</dbReference>
<dbReference type="Pfam" id="PF08334">
    <property type="entry name" value="T2SSG"/>
    <property type="match status" value="1"/>
</dbReference>
<dbReference type="NCBIfam" id="TIGR02532">
    <property type="entry name" value="IV_pilin_GFxxxE"/>
    <property type="match status" value="1"/>
</dbReference>
<dbReference type="PROSITE" id="PS00409">
    <property type="entry name" value="PROKAR_NTER_METHYL"/>
    <property type="match status" value="1"/>
</dbReference>
<evidence type="ECO:0000256" key="9">
    <source>
        <dbReference type="ARBA" id="ARBA00023136"/>
    </source>
</evidence>
<feature type="domain" description="Type II secretion system protein GspG C-terminal" evidence="10">
    <location>
        <begin position="64"/>
        <end position="173"/>
    </location>
</feature>
<dbReference type="Pfam" id="PF07963">
    <property type="entry name" value="N_methyl"/>
    <property type="match status" value="1"/>
</dbReference>
<dbReference type="NCBIfam" id="TIGR01710">
    <property type="entry name" value="typeII_sec_gspG"/>
    <property type="match status" value="1"/>
</dbReference>
<dbReference type="AlphaFoldDB" id="A0A508A3C3"/>
<keyword evidence="9" id="KW-0472">Membrane</keyword>
<organism evidence="11 12">
    <name type="scientific">Marilutibacter maris</name>
    <dbReference type="NCBI Taxonomy" id="1605891"/>
    <lineage>
        <taxon>Bacteria</taxon>
        <taxon>Pseudomonadati</taxon>
        <taxon>Pseudomonadota</taxon>
        <taxon>Gammaproteobacteria</taxon>
        <taxon>Lysobacterales</taxon>
        <taxon>Lysobacteraceae</taxon>
        <taxon>Marilutibacter</taxon>
    </lineage>
</organism>
<keyword evidence="5" id="KW-0488">Methylation</keyword>
<evidence type="ECO:0000256" key="3">
    <source>
        <dbReference type="ARBA" id="ARBA00020042"/>
    </source>
</evidence>
<dbReference type="GO" id="GO:0015627">
    <property type="term" value="C:type II protein secretion system complex"/>
    <property type="evidence" value="ECO:0007669"/>
    <property type="project" value="InterPro"/>
</dbReference>
<evidence type="ECO:0000256" key="1">
    <source>
        <dbReference type="ARBA" id="ARBA00004377"/>
    </source>
</evidence>
<sequence>MSALHRLPCSAAHARNHARAPQPRVRPFPVLARGRAGKARGFTLVELMVVIVIIGLLATVVMINVMPSQDRAMAEKTRADISVLEQALETYRLDNLAYPSTGQGLEALLQAPAGLARPERYRRGGYIRRLPDDPWGNPYQYRAPGRQGAFEVYSFGADGAEGGEGDNADIGNWR</sequence>
<evidence type="ECO:0000259" key="10">
    <source>
        <dbReference type="Pfam" id="PF08334"/>
    </source>
</evidence>
<dbReference type="InterPro" id="IPR010054">
    <property type="entry name" value="Type2_sec_GspG"/>
</dbReference>
<dbReference type="Proteomes" id="UP000320431">
    <property type="component" value="Unassembled WGS sequence"/>
</dbReference>
<comment type="subcellular location">
    <subcellularLocation>
        <location evidence="1">Cell inner membrane</location>
        <topology evidence="1">Single-pass membrane protein</topology>
    </subcellularLocation>
</comment>
<evidence type="ECO:0000256" key="6">
    <source>
        <dbReference type="ARBA" id="ARBA00022519"/>
    </source>
</evidence>
<keyword evidence="8" id="KW-1133">Transmembrane helix</keyword>
<evidence type="ECO:0000256" key="8">
    <source>
        <dbReference type="ARBA" id="ARBA00022989"/>
    </source>
</evidence>
<proteinExistence type="inferred from homology"/>
<dbReference type="GO" id="GO:0005886">
    <property type="term" value="C:plasma membrane"/>
    <property type="evidence" value="ECO:0007669"/>
    <property type="project" value="UniProtKB-SubCell"/>
</dbReference>
<evidence type="ECO:0000256" key="7">
    <source>
        <dbReference type="ARBA" id="ARBA00022692"/>
    </source>
</evidence>
<protein>
    <recommendedName>
        <fullName evidence="3">Type II secretion system core protein G</fullName>
    </recommendedName>
</protein>
<evidence type="ECO:0000256" key="4">
    <source>
        <dbReference type="ARBA" id="ARBA00022475"/>
    </source>
</evidence>
<reference evidence="11 12" key="1">
    <citation type="submission" date="2019-10" db="EMBL/GenBank/DDBJ databases">
        <title>Lysobacter alkalisoli sp. nov., isolated from saline-alkaline soil.</title>
        <authorList>
            <person name="Sun J.-Q."/>
        </authorList>
    </citation>
    <scope>NUCLEOTIDE SEQUENCE [LARGE SCALE GENOMIC DNA]</scope>
    <source>
        <strain evidence="11 12">KCTC 42381</strain>
    </source>
</reference>
<dbReference type="GO" id="GO:0015628">
    <property type="term" value="P:protein secretion by the type II secretion system"/>
    <property type="evidence" value="ECO:0007669"/>
    <property type="project" value="InterPro"/>
</dbReference>
<evidence type="ECO:0000313" key="12">
    <source>
        <dbReference type="Proteomes" id="UP000320431"/>
    </source>
</evidence>
<dbReference type="InterPro" id="IPR000983">
    <property type="entry name" value="Bac_GSPG_pilin"/>
</dbReference>
<dbReference type="EMBL" id="VICD02000281">
    <property type="protein sequence ID" value="KAB8169626.1"/>
    <property type="molecule type" value="Genomic_DNA"/>
</dbReference>
<gene>
    <name evidence="11" type="primary">gspG</name>
    <name evidence="11" type="ORF">FKV24_016130</name>
</gene>
<dbReference type="InterPro" id="IPR012902">
    <property type="entry name" value="N_methyl_site"/>
</dbReference>
<dbReference type="InterPro" id="IPR045584">
    <property type="entry name" value="Pilin-like"/>
</dbReference>
<evidence type="ECO:0000313" key="11">
    <source>
        <dbReference type="EMBL" id="KAB8169626.1"/>
    </source>
</evidence>
<comment type="similarity">
    <text evidence="2">Belongs to the GSP G family.</text>
</comment>
<dbReference type="PANTHER" id="PTHR30093">
    <property type="entry name" value="GENERAL SECRETION PATHWAY PROTEIN G"/>
    <property type="match status" value="1"/>
</dbReference>
<evidence type="ECO:0000256" key="2">
    <source>
        <dbReference type="ARBA" id="ARBA00009984"/>
    </source>
</evidence>
<keyword evidence="7" id="KW-0812">Transmembrane</keyword>
<evidence type="ECO:0000256" key="5">
    <source>
        <dbReference type="ARBA" id="ARBA00022481"/>
    </source>
</evidence>
<accession>A0A508A3C3</accession>
<dbReference type="Gene3D" id="3.30.700.10">
    <property type="entry name" value="Glycoprotein, Type 4 Pilin"/>
    <property type="match status" value="1"/>
</dbReference>